<dbReference type="EMBL" id="JBAWKS010000002">
    <property type="protein sequence ID" value="MEI4551421.1"/>
    <property type="molecule type" value="Genomic_DNA"/>
</dbReference>
<accession>A0ABU8EX04</accession>
<feature type="signal peptide" evidence="1">
    <location>
        <begin position="1"/>
        <end position="29"/>
    </location>
</feature>
<reference evidence="2 3" key="1">
    <citation type="submission" date="2023-12" db="EMBL/GenBank/DDBJ databases">
        <title>Friends and Foes: Symbiotic and Algicidal bacterial influence on Karenia brevis blooms.</title>
        <authorList>
            <person name="Fei C."/>
            <person name="Mohamed A.R."/>
            <person name="Booker A."/>
            <person name="Arshad M."/>
            <person name="Klass S."/>
            <person name="Ahn S."/>
            <person name="Gilbert P.M."/>
            <person name="Heil C.A."/>
            <person name="Martinez J.M."/>
            <person name="Amin S.A."/>
        </authorList>
    </citation>
    <scope>NUCLEOTIDE SEQUENCE [LARGE SCALE GENOMIC DNA]</scope>
    <source>
        <strain evidence="2 3">CE15</strain>
    </source>
</reference>
<gene>
    <name evidence="2" type="ORF">WAE96_17225</name>
</gene>
<sequence>MKHASKNMLNRIAPAVILFAICFTHSSSAQTSNTCEIDPSWFKNGKVIRPDDSAFPANPNNCDFHQWSWQMFLWLVDEVNGQPRFLGFDSPQSLIGLEQRGLSPRTRKQPHTGASFDEYLQAGTDGILIDQDHRAIYYSQYINQTFADFMQGKSGGPDLTIPANVLTMNPRTAFPIIGTKGTLELKASWKIVSKDDDTSKLFTIEKDIAQFENSPSGIKINPAKVEKKTLALVGFHIGGVVANHPEMIWATFEFDNNAPDVPDGMTLDQIVADQDYLFYKKGTQLGNCNKNAAVSGLALEQSTQEFTPITQVCRRYAYGNAAGQKQSNTDNIKSLNASAKKHLPNNLSIWQNYFEVGAIWINNEAATGKPDVSPLKPGLDFATDEYLTGSLKLSNSTIETYTQSATAMNNCFRCHNTEQAFASKDGLKPLPATNLNISHAFQNIFFWSQEKEQRAAIAYLQSQGEK</sequence>
<evidence type="ECO:0000313" key="3">
    <source>
        <dbReference type="Proteomes" id="UP001382455"/>
    </source>
</evidence>
<dbReference type="Proteomes" id="UP001382455">
    <property type="component" value="Unassembled WGS sequence"/>
</dbReference>
<comment type="caution">
    <text evidence="2">The sequence shown here is derived from an EMBL/GenBank/DDBJ whole genome shotgun (WGS) entry which is preliminary data.</text>
</comment>
<keyword evidence="1" id="KW-0732">Signal</keyword>
<feature type="chain" id="PRO_5047063493" description="Cytochrome c domain-containing protein" evidence="1">
    <location>
        <begin position="30"/>
        <end position="466"/>
    </location>
</feature>
<evidence type="ECO:0000256" key="1">
    <source>
        <dbReference type="SAM" id="SignalP"/>
    </source>
</evidence>
<protein>
    <recommendedName>
        <fullName evidence="4">Cytochrome c domain-containing protein</fullName>
    </recommendedName>
</protein>
<name>A0ABU8EX04_9GAMM</name>
<dbReference type="RefSeq" id="WP_336436402.1">
    <property type="nucleotide sequence ID" value="NZ_JBAWKS010000002.1"/>
</dbReference>
<evidence type="ECO:0000313" key="2">
    <source>
        <dbReference type="EMBL" id="MEI4551421.1"/>
    </source>
</evidence>
<keyword evidence="3" id="KW-1185">Reference proteome</keyword>
<proteinExistence type="predicted"/>
<evidence type="ECO:0008006" key="4">
    <source>
        <dbReference type="Google" id="ProtNLM"/>
    </source>
</evidence>
<organism evidence="2 3">
    <name type="scientific">Pseudoalteromonas spongiae</name>
    <dbReference type="NCBI Taxonomy" id="298657"/>
    <lineage>
        <taxon>Bacteria</taxon>
        <taxon>Pseudomonadati</taxon>
        <taxon>Pseudomonadota</taxon>
        <taxon>Gammaproteobacteria</taxon>
        <taxon>Alteromonadales</taxon>
        <taxon>Pseudoalteromonadaceae</taxon>
        <taxon>Pseudoalteromonas</taxon>
    </lineage>
</organism>